<keyword evidence="1" id="KW-1133">Transmembrane helix</keyword>
<organism evidence="2 3">
    <name type="scientific">Paracoccus marinaquae</name>
    <dbReference type="NCBI Taxonomy" id="2841926"/>
    <lineage>
        <taxon>Bacteria</taxon>
        <taxon>Pseudomonadati</taxon>
        <taxon>Pseudomonadota</taxon>
        <taxon>Alphaproteobacteria</taxon>
        <taxon>Rhodobacterales</taxon>
        <taxon>Paracoccaceae</taxon>
        <taxon>Paracoccus</taxon>
    </lineage>
</organism>
<proteinExistence type="predicted"/>
<dbReference type="RefSeq" id="WP_216033703.1">
    <property type="nucleotide sequence ID" value="NZ_JAHKNG010000023.1"/>
</dbReference>
<evidence type="ECO:0000313" key="2">
    <source>
        <dbReference type="EMBL" id="MBU3031029.1"/>
    </source>
</evidence>
<sequence length="198" mass="21484">MNRTRIVRWLRLLLPLVALTILSTMFLFSRKPEGESRIPYTSLDAEQMAREPRIVAPKYSGVTDDGAEIALIAREAQPARDDSDGSISDLRLDWRRPDGLAADLTAPTAELAEGLITLLGGVNMSTSTGWTLQAPQMNAATDRSRLSARDGVQATAPFGRITSDEMELIPGPETAEGERAGDSAVLNFSGSVRLIYQP</sequence>
<keyword evidence="1" id="KW-0812">Transmembrane</keyword>
<evidence type="ECO:0000313" key="3">
    <source>
        <dbReference type="Proteomes" id="UP001166191"/>
    </source>
</evidence>
<evidence type="ECO:0008006" key="4">
    <source>
        <dbReference type="Google" id="ProtNLM"/>
    </source>
</evidence>
<evidence type="ECO:0000256" key="1">
    <source>
        <dbReference type="SAM" id="Phobius"/>
    </source>
</evidence>
<dbReference type="Proteomes" id="UP001166191">
    <property type="component" value="Unassembled WGS sequence"/>
</dbReference>
<keyword evidence="3" id="KW-1185">Reference proteome</keyword>
<gene>
    <name evidence="2" type="ORF">KNW02_12970</name>
</gene>
<dbReference type="EMBL" id="JAHKNG010000023">
    <property type="protein sequence ID" value="MBU3031029.1"/>
    <property type="molecule type" value="Genomic_DNA"/>
</dbReference>
<accession>A0ABS6AMZ6</accession>
<protein>
    <recommendedName>
        <fullName evidence="4">Lipopolysaccharide export system protein LptC</fullName>
    </recommendedName>
</protein>
<comment type="caution">
    <text evidence="2">The sequence shown here is derived from an EMBL/GenBank/DDBJ whole genome shotgun (WGS) entry which is preliminary data.</text>
</comment>
<name>A0ABS6AMZ6_9RHOB</name>
<reference evidence="2" key="1">
    <citation type="submission" date="2021-06" db="EMBL/GenBank/DDBJ databases">
        <title>Paracoccus bacterium XHP0099 sp. nov., isolated from the surface waters of the Yellow Sea.</title>
        <authorList>
            <person name="Xue H."/>
            <person name="Zhang D."/>
        </authorList>
    </citation>
    <scope>NUCLEOTIDE SEQUENCE</scope>
    <source>
        <strain evidence="2">XHP0099</strain>
    </source>
</reference>
<keyword evidence="1" id="KW-0472">Membrane</keyword>
<feature type="transmembrane region" description="Helical" evidence="1">
    <location>
        <begin position="12"/>
        <end position="29"/>
    </location>
</feature>